<evidence type="ECO:0000313" key="1">
    <source>
        <dbReference type="EMBL" id="GEU63641.1"/>
    </source>
</evidence>
<dbReference type="AlphaFoldDB" id="A0A6L2LPB5"/>
<protein>
    <submittedName>
        <fullName evidence="1">Uncharacterized protein</fullName>
    </submittedName>
</protein>
<name>A0A6L2LPB5_TANCI</name>
<comment type="caution">
    <text evidence="1">The sequence shown here is derived from an EMBL/GenBank/DDBJ whole genome shotgun (WGS) entry which is preliminary data.</text>
</comment>
<reference evidence="1" key="1">
    <citation type="journal article" date="2019" name="Sci. Rep.">
        <title>Draft genome of Tanacetum cinerariifolium, the natural source of mosquito coil.</title>
        <authorList>
            <person name="Yamashiro T."/>
            <person name="Shiraishi A."/>
            <person name="Satake H."/>
            <person name="Nakayama K."/>
        </authorList>
    </citation>
    <scope>NUCLEOTIDE SEQUENCE</scope>
</reference>
<sequence>MAAHGSSNVLARHAIDEIAEFSGDTKVPKYMKVFILQEISEVRRLATVLRDEARIVRTCLAQVNAMIAELEAKDDQMEVYDSLMCLRDSRRIANDKLLGLNDTIDDGEEEITPMKFMWRLWMHQSTQKDAKSFRLHDKMKLWFTQAHTEEESFAEEIRDFCFGLRVTLSKNRRLIAELEALGQRGDALRSMGVWICVCEVLKALMFAVYKDIAIQFPPGMGLLVYECWFDSRACSYILQLLHHSTWVMSVAAFAAGNAGASMENSRNLRT</sequence>
<dbReference type="EMBL" id="BKCJ010004883">
    <property type="protein sequence ID" value="GEU63641.1"/>
    <property type="molecule type" value="Genomic_DNA"/>
</dbReference>
<organism evidence="1">
    <name type="scientific">Tanacetum cinerariifolium</name>
    <name type="common">Dalmatian daisy</name>
    <name type="synonym">Chrysanthemum cinerariifolium</name>
    <dbReference type="NCBI Taxonomy" id="118510"/>
    <lineage>
        <taxon>Eukaryota</taxon>
        <taxon>Viridiplantae</taxon>
        <taxon>Streptophyta</taxon>
        <taxon>Embryophyta</taxon>
        <taxon>Tracheophyta</taxon>
        <taxon>Spermatophyta</taxon>
        <taxon>Magnoliopsida</taxon>
        <taxon>eudicotyledons</taxon>
        <taxon>Gunneridae</taxon>
        <taxon>Pentapetalae</taxon>
        <taxon>asterids</taxon>
        <taxon>campanulids</taxon>
        <taxon>Asterales</taxon>
        <taxon>Asteraceae</taxon>
        <taxon>Asteroideae</taxon>
        <taxon>Anthemideae</taxon>
        <taxon>Anthemidinae</taxon>
        <taxon>Tanacetum</taxon>
    </lineage>
</organism>
<accession>A0A6L2LPB5</accession>
<gene>
    <name evidence="1" type="ORF">Tci_035619</name>
</gene>
<proteinExistence type="predicted"/>